<dbReference type="GO" id="GO:0005737">
    <property type="term" value="C:cytoplasm"/>
    <property type="evidence" value="ECO:0007669"/>
    <property type="project" value="TreeGrafter"/>
</dbReference>
<evidence type="ECO:0000259" key="11">
    <source>
        <dbReference type="PROSITE" id="PS51089"/>
    </source>
</evidence>
<feature type="region of interest" description="Disordered" evidence="10">
    <location>
        <begin position="1008"/>
        <end position="1037"/>
    </location>
</feature>
<proteinExistence type="inferred from homology"/>
<dbReference type="CDD" id="cd11288">
    <property type="entry name" value="gelsolin_S5_like"/>
    <property type="match status" value="1"/>
</dbReference>
<feature type="region of interest" description="Disordered" evidence="10">
    <location>
        <begin position="33"/>
        <end position="65"/>
    </location>
</feature>
<evidence type="ECO:0000256" key="4">
    <source>
        <dbReference type="ARBA" id="ARBA00022490"/>
    </source>
</evidence>
<evidence type="ECO:0000256" key="9">
    <source>
        <dbReference type="SAM" id="Coils"/>
    </source>
</evidence>
<feature type="compositionally biased region" description="Basic and acidic residues" evidence="10">
    <location>
        <begin position="305"/>
        <end position="316"/>
    </location>
</feature>
<feature type="compositionally biased region" description="Polar residues" evidence="10">
    <location>
        <begin position="757"/>
        <end position="773"/>
    </location>
</feature>
<keyword evidence="9" id="KW-0175">Coiled coil</keyword>
<dbReference type="CDD" id="cd11293">
    <property type="entry name" value="gelsolin_S4_like"/>
    <property type="match status" value="1"/>
</dbReference>
<feature type="region of interest" description="Disordered" evidence="10">
    <location>
        <begin position="2009"/>
        <end position="2030"/>
    </location>
</feature>
<name>Q4SVD5_TETNG</name>
<feature type="coiled-coil region" evidence="9">
    <location>
        <begin position="1681"/>
        <end position="1708"/>
    </location>
</feature>
<feature type="region of interest" description="Disordered" evidence="10">
    <location>
        <begin position="113"/>
        <end position="279"/>
    </location>
</feature>
<feature type="region of interest" description="Disordered" evidence="10">
    <location>
        <begin position="300"/>
        <end position="384"/>
    </location>
</feature>
<dbReference type="PANTHER" id="PTHR11977:SF136">
    <property type="entry name" value="LOW QUALITY PROTEIN: SUPERVILLIN"/>
    <property type="match status" value="1"/>
</dbReference>
<dbReference type="KEGG" id="tng:GSTEN00012036G001"/>
<protein>
    <submittedName>
        <fullName evidence="12">(spotted green pufferfish) hypothetical protein</fullName>
    </submittedName>
</protein>
<dbReference type="GO" id="GO:0051016">
    <property type="term" value="P:barbed-end actin filament capping"/>
    <property type="evidence" value="ECO:0007669"/>
    <property type="project" value="TreeGrafter"/>
</dbReference>
<keyword evidence="5" id="KW-0677">Repeat</keyword>
<dbReference type="Pfam" id="PF02209">
    <property type="entry name" value="VHP"/>
    <property type="match status" value="1"/>
</dbReference>
<dbReference type="Pfam" id="PF00626">
    <property type="entry name" value="Gelsolin"/>
    <property type="match status" value="1"/>
</dbReference>
<dbReference type="CDD" id="cd11289">
    <property type="entry name" value="gelsolin_S2_like"/>
    <property type="match status" value="1"/>
</dbReference>
<dbReference type="CDD" id="cd11280">
    <property type="entry name" value="gelsolin_like"/>
    <property type="match status" value="1"/>
</dbReference>
<dbReference type="EMBL" id="CAAE01013763">
    <property type="protein sequence ID" value="CAF95397.1"/>
    <property type="molecule type" value="Genomic_DNA"/>
</dbReference>
<feature type="domain" description="HP" evidence="11">
    <location>
        <begin position="2531"/>
        <end position="2594"/>
    </location>
</feature>
<organism evidence="12">
    <name type="scientific">Tetraodon nigroviridis</name>
    <name type="common">Spotted green pufferfish</name>
    <name type="synonym">Chelonodon nigroviridis</name>
    <dbReference type="NCBI Taxonomy" id="99883"/>
    <lineage>
        <taxon>Eukaryota</taxon>
        <taxon>Metazoa</taxon>
        <taxon>Chordata</taxon>
        <taxon>Craniata</taxon>
        <taxon>Vertebrata</taxon>
        <taxon>Euteleostomi</taxon>
        <taxon>Actinopterygii</taxon>
        <taxon>Neopterygii</taxon>
        <taxon>Teleostei</taxon>
        <taxon>Neoteleostei</taxon>
        <taxon>Acanthomorphata</taxon>
        <taxon>Eupercaria</taxon>
        <taxon>Tetraodontiformes</taxon>
        <taxon>Tetradontoidea</taxon>
        <taxon>Tetraodontidae</taxon>
        <taxon>Tetraodon</taxon>
    </lineage>
</organism>
<evidence type="ECO:0000256" key="3">
    <source>
        <dbReference type="ARBA" id="ARBA00008418"/>
    </source>
</evidence>
<dbReference type="InterPro" id="IPR003128">
    <property type="entry name" value="Villin_headpiece"/>
</dbReference>
<evidence type="ECO:0000256" key="1">
    <source>
        <dbReference type="ARBA" id="ARBA00004170"/>
    </source>
</evidence>
<feature type="compositionally biased region" description="Basic and acidic residues" evidence="10">
    <location>
        <begin position="43"/>
        <end position="57"/>
    </location>
</feature>
<feature type="region of interest" description="Disordered" evidence="10">
    <location>
        <begin position="423"/>
        <end position="796"/>
    </location>
</feature>
<feature type="region of interest" description="Disordered" evidence="10">
    <location>
        <begin position="1068"/>
        <end position="1385"/>
    </location>
</feature>
<dbReference type="SMART" id="SM00153">
    <property type="entry name" value="VHP"/>
    <property type="match status" value="1"/>
</dbReference>
<evidence type="ECO:0000256" key="5">
    <source>
        <dbReference type="ARBA" id="ARBA00022737"/>
    </source>
</evidence>
<feature type="compositionally biased region" description="Basic and acidic residues" evidence="10">
    <location>
        <begin position="244"/>
        <end position="260"/>
    </location>
</feature>
<evidence type="ECO:0000256" key="7">
    <source>
        <dbReference type="ARBA" id="ARBA00023203"/>
    </source>
</evidence>
<feature type="region of interest" description="Disordered" evidence="10">
    <location>
        <begin position="895"/>
        <end position="992"/>
    </location>
</feature>
<dbReference type="InterPro" id="IPR029006">
    <property type="entry name" value="ADF-H/Gelsolin-like_dom_sf"/>
</dbReference>
<feature type="compositionally biased region" description="Low complexity" evidence="10">
    <location>
        <begin position="1259"/>
        <end position="1272"/>
    </location>
</feature>
<feature type="compositionally biased region" description="Basic and acidic residues" evidence="10">
    <location>
        <begin position="197"/>
        <end position="231"/>
    </location>
</feature>
<comment type="subcellular location">
    <subcellularLocation>
        <location evidence="2">Cytoplasm</location>
        <location evidence="2">Cytoskeleton</location>
    </subcellularLocation>
    <subcellularLocation>
        <location evidence="1">Membrane</location>
        <topology evidence="1">Peripheral membrane protein</topology>
    </subcellularLocation>
</comment>
<feature type="compositionally biased region" description="Basic and acidic residues" evidence="10">
    <location>
        <begin position="133"/>
        <end position="155"/>
    </location>
</feature>
<dbReference type="GO" id="GO:0005546">
    <property type="term" value="F:phosphatidylinositol-4,5-bisphosphate binding"/>
    <property type="evidence" value="ECO:0007669"/>
    <property type="project" value="TreeGrafter"/>
</dbReference>
<feature type="compositionally biased region" description="Polar residues" evidence="10">
    <location>
        <begin position="719"/>
        <end position="739"/>
    </location>
</feature>
<feature type="compositionally biased region" description="Low complexity" evidence="10">
    <location>
        <begin position="180"/>
        <end position="191"/>
    </location>
</feature>
<feature type="non-terminal residue" evidence="12">
    <location>
        <position position="2594"/>
    </location>
</feature>
<feature type="compositionally biased region" description="Basic and acidic residues" evidence="10">
    <location>
        <begin position="920"/>
        <end position="933"/>
    </location>
</feature>
<dbReference type="PROSITE" id="PS51089">
    <property type="entry name" value="HP"/>
    <property type="match status" value="1"/>
</dbReference>
<dbReference type="OrthoDB" id="28894at2759"/>
<reference evidence="12" key="1">
    <citation type="journal article" date="2004" name="Nature">
        <title>Genome duplication in the teleost fish Tetraodon nigroviridis reveals the early vertebrate proto-karyotype.</title>
        <authorList>
            <person name="Jaillon O."/>
            <person name="Aury J.-M."/>
            <person name="Brunet F."/>
            <person name="Petit J.-L."/>
            <person name="Stange-Thomann N."/>
            <person name="Mauceli E."/>
            <person name="Bouneau L."/>
            <person name="Fischer C."/>
            <person name="Ozouf-Costaz C."/>
            <person name="Bernot A."/>
            <person name="Nicaud S."/>
            <person name="Jaffe D."/>
            <person name="Fisher S."/>
            <person name="Lutfalla G."/>
            <person name="Dossat C."/>
            <person name="Segurens B."/>
            <person name="Dasilva C."/>
            <person name="Salanoubat M."/>
            <person name="Levy M."/>
            <person name="Boudet N."/>
            <person name="Castellano S."/>
            <person name="Anthouard V."/>
            <person name="Jubin C."/>
            <person name="Castelli V."/>
            <person name="Katinka M."/>
            <person name="Vacherie B."/>
            <person name="Biemont C."/>
            <person name="Skalli Z."/>
            <person name="Cattolico L."/>
            <person name="Poulain J."/>
            <person name="De Berardinis V."/>
            <person name="Cruaud C."/>
            <person name="Duprat S."/>
            <person name="Brottier P."/>
            <person name="Coutanceau J.-P."/>
            <person name="Gouzy J."/>
            <person name="Parra G."/>
            <person name="Lardier G."/>
            <person name="Chapple C."/>
            <person name="McKernan K.J."/>
            <person name="McEwan P."/>
            <person name="Bosak S."/>
            <person name="Kellis M."/>
            <person name="Volff J.-N."/>
            <person name="Guigo R."/>
            <person name="Zody M.C."/>
            <person name="Mesirov J."/>
            <person name="Lindblad-Toh K."/>
            <person name="Birren B."/>
            <person name="Nusbaum C."/>
            <person name="Kahn D."/>
            <person name="Robinson-Rechavi M."/>
            <person name="Laudet V."/>
            <person name="Schachter V."/>
            <person name="Quetier F."/>
            <person name="Saurin W."/>
            <person name="Scarpelli C."/>
            <person name="Wincker P."/>
            <person name="Lander E.S."/>
            <person name="Weissenbach J."/>
            <person name="Roest Crollius H."/>
        </authorList>
    </citation>
    <scope>NUCLEOTIDE SEQUENCE [LARGE SCALE GENOMIC DNA]</scope>
</reference>
<dbReference type="SMART" id="SM00262">
    <property type="entry name" value="GEL"/>
    <property type="match status" value="4"/>
</dbReference>
<feature type="compositionally biased region" description="Basic and acidic residues" evidence="10">
    <location>
        <begin position="543"/>
        <end position="713"/>
    </location>
</feature>
<feature type="compositionally biased region" description="Polar residues" evidence="10">
    <location>
        <begin position="1090"/>
        <end position="1100"/>
    </location>
</feature>
<sequence>RKERVARRLEGIQGDAAPVLVTGGLVANRMLEEDPPRYTRASDPGEARLRDHLDRPQGRRLAGCGPEPLLVYVEPVTFSASSAPPPGPEDSSLASKAERIARYKAERRRQLSERYGILLDQEPEVEYTPQYRSWRDPDVCDDPKNSRRGRGRQDADENGAEPRVAYRSGVGRVYMRTHPDQQSTSSPSHTHQPPPQERARRASEQEKVMNMENYHRGGVQEKSRSSRKSQEQHGPPPPQQHQCQGEDHQEPSSTSSKDHQSLTGVLSSPRSSRRASLPAARYGISPGDLFIEQQAQSILSRQGIRGKEQRVSDRSPDSQQAPRATSKRSQRAGPQPRVMPAHLPAPEAQRSGLDSQPYLTLPDPVASRTCLEPPGVQPRRRVSADQIYAAHREARLEARQALKDDAHTEGLLKSRKAVLPSEIRRRERSVEDRQRGHLQDTDWQSYSPEQQRRGCGEDAWVPPRERGRDRTVQPVQESRKVVRSSLDGQEERQLRSLRASQAAGDHQTSSHHYSQLQNVPQVPSEQEDRKERSFQTQPQEQEVQAHLRAEQELQAHRQEELQAHRQQELQAHRQELQAHRQQELQAHRQELQAHRQQELQAHRQQELQAHRQEELQAHRQQELQAHRQQELQAHRQEELQAHRQEELQAHRQELQAHRQQELQAHRQQELQAHRQELQAHRQELQAHRQQELQAHRQELQAHRQQELQAHRQELLSQHGPRQQQGVHSSVYLQQSASTTQKHRNLDVSGPKPKARTRSMSDIGVSQHSATFRSQWPPPNLNPLTLKCASPNQGHQRPGLCETAKVEVVSAADGEPASEGDRASRRPRRYLAPGDSRLSERFRTQPITSAERLQSDRTHVSPSQQQTAEDEEKLDDRAKMSVAAKRSLFRVGVRPISIETSQELERTSEGAVPKPRSRNAAVERRMRRVQDRAHTQPVTSVEVVNASSSVRPSEPESGLQDPERKPQKSSQVPPAGAGGGSVDDVCEEPDMSTLSLTEKMALFNRLAHATDKPAEGAGADPRLRRASARFQTQPITPGEVAQVRRTPEAGVAVPKREKRKKEFLYVGSEAPVKGGGSGSVCSACSDHRRSTGSPAPQQAASRHQEGALRYFSMTQSREPGNSEGEPNLSPLPPPSSAALRQQEGSGREHPKEEEEEEEEEGVRGQQQGGASEENQESLPRGKRCSPDIQQHPQRSWRRDESKPLSSWSGRDGDPQERGERGGRGLHPPEAKQEQERSYGQTRISDELQDPGPASRTASHTLGDQQQLQQTDSQPPRPLPKPLPQQSPPKPPSDLQPQPPATLPKPPLPAPQTQLKLQTFSQPLPKPYLQTQPRVQIPPQTPPKPQSLPQVLVQSYPFTLDQGGDFSRPSVPPGDPLSPTESGDLLLDGMSSKQMSIKERVALLKRSGEEDWKNRINRKQEAVKTSSEQQAQSWDAHPADVDKQDARVDASTTPGSEQLWEPVFSSTFFPPVSLGQKCQYIDHAQKAGEEAEAQMTIDERKQMISVCEDAWKTKGKGAANDSAQYTVAARMVKKGQAASSSLISPVLAPAANKLKSNTSAVSRPQEGIEAKAEMESDQKLDKLESFLGRLNSKVAGLQETTLTVTEKAVKEVMKLDDEIFSKFYKHVAEFPRMSRIEIHEDFDAIFGSQAPKLASAMVLHKRLVRPSRNVQASRNPLKMLAAREDIRHEYTEQRLNVAQLETRRMKAEKSDGQRSSEYSEAALAGLASKENFSSVSLRNVQTSEQISNNSALPFKNLMLIQVKDHFFSKGLFSAGRRHVQTRLVEPRASSLNSGDCFLLVTPEICFIWMGEFSNVIERAKVTDLANYIHSKKDMGCRASHVKTIQEGVDPQAKDAQEFWSILGGKTSYQGAGPSEEDEQFENAIVETNCIFRLLDDKLVPEDEEWGKVPHSSLLNSREVLVFDFGSEVYVWHGKEVTLAQRKVAFQLAKHLWNGVFDYTCCDINPLDPGGCNTLIPRRGQGRPDWAIFGRLTEHNETILFKEKFSDWTESKLSSPKESSDLVPEQKEAPGRERRAYDASLMLPVLQTSISTIIDGVNVGRGHGSVETEDHMRTQEISTVSVDVWHILEFDYSRLPRQSIGQFHEGDAYVVKWKWMVSTSVGRRLNPEVRSTGPGKEKCCYFFWQGRHSSVSEKGTSALMTVELDEERGAQVHEIVTRSRRWRDLHSCSPGFVCPCSQIQVQQGKEPPCFLQCFNGGMIIHAGKREEEEEEENSQSEWRLYCVRGDVPVEGHLLEVACHCSSLRSRASMILLNINKAIIYLWHGCKMQMHTRSVGSTTALRIKEQCPLEAGLHSSSKVTIHECDEGVEPPGFWEALGRKDRKAYDCMLQDPGKFNFTPRLFHLSSTSGEFAAREFFHPSRVPDLVSSLPFLQEDLYDAPQPSEAQKPPPPPHPRQRSACPDMVPVCPAALFLVDNFHEVYLWQGWWPQDSESAGSARIRWDADRKCAMETVLQYCREANEEKEKKSYLIHAGLEPLTFTNMFPSWEHREDVAEITEREAEVCNQIILVEDVLARLCQNTFPLAQLLARPLPEGVDPLRLELYLSRQDFEKALDMTKEEYESLPGWKQVNIKKAKGLF</sequence>
<feature type="compositionally biased region" description="Polar residues" evidence="10">
    <location>
        <begin position="1421"/>
        <end position="1431"/>
    </location>
</feature>
<evidence type="ECO:0000256" key="6">
    <source>
        <dbReference type="ARBA" id="ARBA00023136"/>
    </source>
</evidence>
<feature type="compositionally biased region" description="Basic and acidic residues" evidence="10">
    <location>
        <begin position="423"/>
        <end position="440"/>
    </location>
</feature>
<gene>
    <name evidence="12" type="ORF">GSTENG00012036001</name>
</gene>
<dbReference type="Gene3D" id="3.40.20.10">
    <property type="entry name" value="Severin"/>
    <property type="match status" value="5"/>
</dbReference>
<dbReference type="GO" id="GO:0051015">
    <property type="term" value="F:actin filament binding"/>
    <property type="evidence" value="ECO:0007669"/>
    <property type="project" value="InterPro"/>
</dbReference>
<dbReference type="InterPro" id="IPR007122">
    <property type="entry name" value="Villin/Gelsolin"/>
</dbReference>
<dbReference type="GO" id="GO:0008154">
    <property type="term" value="P:actin polymerization or depolymerization"/>
    <property type="evidence" value="ECO:0007669"/>
    <property type="project" value="TreeGrafter"/>
</dbReference>
<accession>Q4SVD5</accession>
<feature type="region of interest" description="Disordered" evidence="10">
    <location>
        <begin position="810"/>
        <end position="877"/>
    </location>
</feature>
<dbReference type="SUPFAM" id="SSF55753">
    <property type="entry name" value="Actin depolymerizing proteins"/>
    <property type="match status" value="5"/>
</dbReference>
<dbReference type="GO" id="GO:0016020">
    <property type="term" value="C:membrane"/>
    <property type="evidence" value="ECO:0007669"/>
    <property type="project" value="UniProtKB-SubCell"/>
</dbReference>
<feature type="compositionally biased region" description="Basic and acidic residues" evidence="10">
    <location>
        <begin position="1435"/>
        <end position="1446"/>
    </location>
</feature>
<feature type="compositionally biased region" description="Pro residues" evidence="10">
    <location>
        <begin position="1273"/>
        <end position="1308"/>
    </location>
</feature>
<dbReference type="GO" id="GO:0051014">
    <property type="term" value="P:actin filament severing"/>
    <property type="evidence" value="ECO:0007669"/>
    <property type="project" value="TreeGrafter"/>
</dbReference>
<evidence type="ECO:0000256" key="2">
    <source>
        <dbReference type="ARBA" id="ARBA00004245"/>
    </source>
</evidence>
<feature type="compositionally biased region" description="Low complexity" evidence="10">
    <location>
        <begin position="266"/>
        <end position="279"/>
    </location>
</feature>
<evidence type="ECO:0000256" key="10">
    <source>
        <dbReference type="SAM" id="MobiDB-lite"/>
    </source>
</evidence>
<evidence type="ECO:0000313" key="12">
    <source>
        <dbReference type="EMBL" id="CAF95397.1"/>
    </source>
</evidence>
<keyword evidence="4" id="KW-0963">Cytoplasm</keyword>
<feature type="non-terminal residue" evidence="12">
    <location>
        <position position="1"/>
    </location>
</feature>
<feature type="region of interest" description="Disordered" evidence="10">
    <location>
        <begin position="2395"/>
        <end position="2416"/>
    </location>
</feature>
<comment type="similarity">
    <text evidence="3">Belongs to the villin/gelsolin family.</text>
</comment>
<keyword evidence="7" id="KW-0009">Actin-binding</keyword>
<keyword evidence="6" id="KW-0472">Membrane</keyword>
<dbReference type="SUPFAM" id="SSF47050">
    <property type="entry name" value="VHP, Villin headpiece domain"/>
    <property type="match status" value="1"/>
</dbReference>
<reference evidence="12" key="2">
    <citation type="submission" date="2004-02" db="EMBL/GenBank/DDBJ databases">
        <authorList>
            <consortium name="Genoscope"/>
            <consortium name="Whitehead Institute Centre for Genome Research"/>
        </authorList>
    </citation>
    <scope>NUCLEOTIDE SEQUENCE</scope>
</reference>
<dbReference type="Gene3D" id="1.10.950.10">
    <property type="entry name" value="Villin headpiece domain"/>
    <property type="match status" value="1"/>
</dbReference>
<dbReference type="InterPro" id="IPR007123">
    <property type="entry name" value="Gelsolin-like_dom"/>
</dbReference>
<dbReference type="InterPro" id="IPR036886">
    <property type="entry name" value="Villin_headpiece_dom_sf"/>
</dbReference>
<feature type="compositionally biased region" description="Basic and acidic residues" evidence="10">
    <location>
        <begin position="1209"/>
        <end position="1235"/>
    </location>
</feature>
<dbReference type="GO" id="GO:0015629">
    <property type="term" value="C:actin cytoskeleton"/>
    <property type="evidence" value="ECO:0007669"/>
    <property type="project" value="TreeGrafter"/>
</dbReference>
<evidence type="ECO:0000256" key="8">
    <source>
        <dbReference type="ARBA" id="ARBA00023212"/>
    </source>
</evidence>
<comment type="caution">
    <text evidence="12">The sequence shown here is derived from an EMBL/GenBank/DDBJ whole genome shotgun (WGS) entry which is preliminary data.</text>
</comment>
<dbReference type="FunFam" id="1.10.950.10:FF:000003">
    <property type="entry name" value="supervillin isoform X2"/>
    <property type="match status" value="1"/>
</dbReference>
<keyword evidence="8" id="KW-0206">Cytoskeleton</keyword>
<feature type="compositionally biased region" description="Polar residues" evidence="10">
    <location>
        <begin position="506"/>
        <end position="524"/>
    </location>
</feature>
<feature type="compositionally biased region" description="Basic and acidic residues" evidence="10">
    <location>
        <begin position="2015"/>
        <end position="2030"/>
    </location>
</feature>
<dbReference type="PANTHER" id="PTHR11977">
    <property type="entry name" value="VILLIN"/>
    <property type="match status" value="1"/>
</dbReference>
<feature type="region of interest" description="Disordered" evidence="10">
    <location>
        <begin position="1413"/>
        <end position="1455"/>
    </location>
</feature>